<organism evidence="1 2">
    <name type="scientific">Mitsuokella jalaludinii</name>
    <dbReference type="NCBI Taxonomy" id="187979"/>
    <lineage>
        <taxon>Bacteria</taxon>
        <taxon>Bacillati</taxon>
        <taxon>Bacillota</taxon>
        <taxon>Negativicutes</taxon>
        <taxon>Selenomonadales</taxon>
        <taxon>Selenomonadaceae</taxon>
        <taxon>Mitsuokella</taxon>
    </lineage>
</organism>
<keyword evidence="2" id="KW-1185">Reference proteome</keyword>
<proteinExistence type="predicted"/>
<dbReference type="Proteomes" id="UP000095546">
    <property type="component" value="Unassembled WGS sequence"/>
</dbReference>
<name>A0A173ZD68_9FIRM</name>
<evidence type="ECO:0000313" key="1">
    <source>
        <dbReference type="EMBL" id="CUN74332.1"/>
    </source>
</evidence>
<dbReference type="STRING" id="187979.ERS852385_01249"/>
<protein>
    <recommendedName>
        <fullName evidence="3">DUF4127 family protein</fullName>
    </recommendedName>
</protein>
<dbReference type="Pfam" id="PF13552">
    <property type="entry name" value="DUF4127"/>
    <property type="match status" value="1"/>
</dbReference>
<dbReference type="InterPro" id="IPR025394">
    <property type="entry name" value="DUF4127"/>
</dbReference>
<dbReference type="eggNOG" id="ENOG502Z7Q0">
    <property type="taxonomic scope" value="Bacteria"/>
</dbReference>
<dbReference type="EMBL" id="CYYU01000007">
    <property type="protein sequence ID" value="CUN74332.1"/>
    <property type="molecule type" value="Genomic_DNA"/>
</dbReference>
<dbReference type="AlphaFoldDB" id="A0A173ZD68"/>
<evidence type="ECO:0008006" key="3">
    <source>
        <dbReference type="Google" id="ProtNLM"/>
    </source>
</evidence>
<sequence>MDISLERYRKRRALLILMLVPLLALGLWNLRALRHPAGTPVSPQETTAHHVILVPLDGRPPCRQFVIDAGRIGGTEVVTPPHELQDYYSQPGDTKAMRRWLLEEVAKGTTDAVFLSVDQLLYGGLLTAREKQATSAEVEEFLAFLRELHEANPAVPIYAFSILPRLTPQDTIDGYDERRDIMAYSRLAGRQAAGLPVDETKLAALKAKIPPASLERYLAHFRENATLNERLIDLTHEGTLTRLVLGQDDGEEYGIPNIEKYALLDYIKSLGLSDRQVFLTHGADEIALSLLAAWHNEQTGYAPKIFVAYNDPGARDRVMPYMAVSTGVCTEEKIRLTGGSLAASPEEADFTLLVSTNDTDKDTLWSRGACVRLLEDNLAKGQPTALVDLSKHFNADETVLPQLIAAAFPVNHLLAYAGWNTTSNALGTAIAQACLYRSSLETVSGEDEAIGLAAAQVRFLENRILEDYFYLKEDIDTINGTLKKAGYTNTADLDLDHNYRWANLMLRTSMTRHLLVYKNTAAFRAPFPVAAPSGTIYLQLHDMQADMSFPWPRTFEIYLETTPFMSRVS</sequence>
<accession>A0A173ZD68</accession>
<reference evidence="1 2" key="1">
    <citation type="submission" date="2015-09" db="EMBL/GenBank/DDBJ databases">
        <authorList>
            <consortium name="Pathogen Informatics"/>
        </authorList>
    </citation>
    <scope>NUCLEOTIDE SEQUENCE [LARGE SCALE GENOMIC DNA]</scope>
    <source>
        <strain evidence="1 2">2789STDY5608828</strain>
    </source>
</reference>
<evidence type="ECO:0000313" key="2">
    <source>
        <dbReference type="Proteomes" id="UP000095546"/>
    </source>
</evidence>
<gene>
    <name evidence="1" type="ORF">ERS852385_01249</name>
</gene>